<feature type="transmembrane region" description="Helical" evidence="1">
    <location>
        <begin position="56"/>
        <end position="75"/>
    </location>
</feature>
<evidence type="ECO:0000313" key="3">
    <source>
        <dbReference type="EMBL" id="SKB60938.1"/>
    </source>
</evidence>
<evidence type="ECO:0000256" key="1">
    <source>
        <dbReference type="SAM" id="Phobius"/>
    </source>
</evidence>
<keyword evidence="1" id="KW-0472">Membrane</keyword>
<name>A0A1T5CN55_9FIRM</name>
<dbReference type="RefSeq" id="WP_079590086.1">
    <property type="nucleotide sequence ID" value="NZ_FUYN01000005.1"/>
</dbReference>
<dbReference type="EMBL" id="FUYN01000005">
    <property type="protein sequence ID" value="SKB60938.1"/>
    <property type="molecule type" value="Genomic_DNA"/>
</dbReference>
<feature type="signal peptide" evidence="2">
    <location>
        <begin position="1"/>
        <end position="32"/>
    </location>
</feature>
<keyword evidence="1" id="KW-0812">Transmembrane</keyword>
<feature type="chain" id="PRO_5012346143" evidence="2">
    <location>
        <begin position="33"/>
        <end position="91"/>
    </location>
</feature>
<keyword evidence="1" id="KW-1133">Transmembrane helix</keyword>
<evidence type="ECO:0000313" key="4">
    <source>
        <dbReference type="Proteomes" id="UP000243406"/>
    </source>
</evidence>
<proteinExistence type="predicted"/>
<dbReference type="AlphaFoldDB" id="A0A1T5CN55"/>
<dbReference type="Proteomes" id="UP000243406">
    <property type="component" value="Unassembled WGS sequence"/>
</dbReference>
<reference evidence="4" key="1">
    <citation type="submission" date="2017-02" db="EMBL/GenBank/DDBJ databases">
        <authorList>
            <person name="Varghese N."/>
            <person name="Submissions S."/>
        </authorList>
    </citation>
    <scope>NUCLEOTIDE SEQUENCE [LARGE SCALE GENOMIC DNA]</scope>
    <source>
        <strain evidence="4">ATCC 35199</strain>
    </source>
</reference>
<keyword evidence="4" id="KW-1185">Reference proteome</keyword>
<sequence>MEKLKNLLKGKTFKTCLTALSIMVLSAPMAFASETGSGASAGMTTAMEGVKTEFEATVAGIAPIAVGIIAIFLVWKYGMQFFTSLTNKGAK</sequence>
<organism evidence="3 4">
    <name type="scientific">Acetoanaerobium noterae</name>
    <dbReference type="NCBI Taxonomy" id="745369"/>
    <lineage>
        <taxon>Bacteria</taxon>
        <taxon>Bacillati</taxon>
        <taxon>Bacillota</taxon>
        <taxon>Clostridia</taxon>
        <taxon>Peptostreptococcales</taxon>
        <taxon>Filifactoraceae</taxon>
        <taxon>Acetoanaerobium</taxon>
    </lineage>
</organism>
<keyword evidence="2" id="KW-0732">Signal</keyword>
<accession>A0A1T5CN55</accession>
<protein>
    <submittedName>
        <fullName evidence="3">Uncharacterized protein</fullName>
    </submittedName>
</protein>
<evidence type="ECO:0000256" key="2">
    <source>
        <dbReference type="SAM" id="SignalP"/>
    </source>
</evidence>
<gene>
    <name evidence="3" type="ORF">SAMN02745120_2294</name>
</gene>